<sequence length="631" mass="71603">MDFYVIFFAFLFALAVNVQSYIIPREVLDSDGCARIHNEFITKKKTNFSYADVKDCYQTFPFDKDIASKTIDTLTGLVSGFYVFFDKAKEPPNPGFDFRPIDLKSELENFRDKSYSTLYDFTTDVRHLFYDLKDPHTMFGSYCFTTFVFHTNMTFYSVVNNGEQKIKVFDDTIDQCNIDCEVTHIDGQPALNVITEFANDLVYASRDLGVRFNIALDRAYKFPSFAVRTELPEKSDITYTLKCDNKNPFDVKRNWNAFVQNVTDLNKFKDSKSYFDNICNPSEGIILGHPSTSFQEVTIIPDSINEILKQDQSITIIKIIDDFISFYKVQDFGIVKFYTEQPVDRNGTTKLLPDVIQGFKELANTGVKKVVLDLSDNTGGYIFTTYFISLLLFPNTFPSFDFDIRISKQMRLAITEQYKLLTSNNIYDIQGYVDAKTYANFTSAEDFIGNNVYERGGIKDNYSNKYVDGAGINSMRKIIQTNLTTPLPWNPEDFIILTNGLCGSSCSLITEHAAEFSNISTVAIGGLACNKLLSYSSFTGGTVNNATQTFNSLGELGLLNNTLMPKPFPLTGMTSNYAIKEVYSKINPDDILDFTFKPADFRLFYDEKNVRNFSILWSQAAALIGSKSKTN</sequence>
<dbReference type="Proteomes" id="UP000439903">
    <property type="component" value="Unassembled WGS sequence"/>
</dbReference>
<gene>
    <name evidence="2" type="ORF">F8M41_021239</name>
</gene>
<proteinExistence type="predicted"/>
<keyword evidence="3" id="KW-1185">Reference proteome</keyword>
<feature type="chain" id="PRO_5034302789" evidence="1">
    <location>
        <begin position="21"/>
        <end position="631"/>
    </location>
</feature>
<name>A0A8H4AH47_GIGMA</name>
<dbReference type="PANTHER" id="PTHR37049:SF4">
    <property type="entry name" value="RHODANESE DOMAIN-CONTAINING PROTEIN"/>
    <property type="match status" value="1"/>
</dbReference>
<dbReference type="SUPFAM" id="SSF52096">
    <property type="entry name" value="ClpP/crotonase"/>
    <property type="match status" value="1"/>
</dbReference>
<evidence type="ECO:0000256" key="1">
    <source>
        <dbReference type="SAM" id="SignalP"/>
    </source>
</evidence>
<dbReference type="AlphaFoldDB" id="A0A8H4AH47"/>
<reference evidence="2 3" key="1">
    <citation type="journal article" date="2019" name="Environ. Microbiol.">
        <title>At the nexus of three kingdoms: the genome of the mycorrhizal fungus Gigaspora margarita provides insights into plant, endobacterial and fungal interactions.</title>
        <authorList>
            <person name="Venice F."/>
            <person name="Ghignone S."/>
            <person name="Salvioli di Fossalunga A."/>
            <person name="Amselem J."/>
            <person name="Novero M."/>
            <person name="Xianan X."/>
            <person name="Sedzielewska Toro K."/>
            <person name="Morin E."/>
            <person name="Lipzen A."/>
            <person name="Grigoriev I.V."/>
            <person name="Henrissat B."/>
            <person name="Martin F.M."/>
            <person name="Bonfante P."/>
        </authorList>
    </citation>
    <scope>NUCLEOTIDE SEQUENCE [LARGE SCALE GENOMIC DNA]</scope>
    <source>
        <strain evidence="2 3">BEG34</strain>
    </source>
</reference>
<accession>A0A8H4AH47</accession>
<organism evidence="2 3">
    <name type="scientific">Gigaspora margarita</name>
    <dbReference type="NCBI Taxonomy" id="4874"/>
    <lineage>
        <taxon>Eukaryota</taxon>
        <taxon>Fungi</taxon>
        <taxon>Fungi incertae sedis</taxon>
        <taxon>Mucoromycota</taxon>
        <taxon>Glomeromycotina</taxon>
        <taxon>Glomeromycetes</taxon>
        <taxon>Diversisporales</taxon>
        <taxon>Gigasporaceae</taxon>
        <taxon>Gigaspora</taxon>
    </lineage>
</organism>
<dbReference type="EMBL" id="WTPW01000613">
    <property type="protein sequence ID" value="KAF0494472.1"/>
    <property type="molecule type" value="Genomic_DNA"/>
</dbReference>
<dbReference type="InterPro" id="IPR052766">
    <property type="entry name" value="S41A_metabolite_peptidase"/>
</dbReference>
<evidence type="ECO:0000313" key="3">
    <source>
        <dbReference type="Proteomes" id="UP000439903"/>
    </source>
</evidence>
<dbReference type="InterPro" id="IPR029045">
    <property type="entry name" value="ClpP/crotonase-like_dom_sf"/>
</dbReference>
<comment type="caution">
    <text evidence="2">The sequence shown here is derived from an EMBL/GenBank/DDBJ whole genome shotgun (WGS) entry which is preliminary data.</text>
</comment>
<dbReference type="PANTHER" id="PTHR37049">
    <property type="entry name" value="PEPTIDASE S41 FAMILY PROTEIN"/>
    <property type="match status" value="1"/>
</dbReference>
<dbReference type="OrthoDB" id="27214at2759"/>
<feature type="signal peptide" evidence="1">
    <location>
        <begin position="1"/>
        <end position="20"/>
    </location>
</feature>
<protein>
    <submittedName>
        <fullName evidence="2">Peptidase s41 family protein</fullName>
    </submittedName>
</protein>
<keyword evidence="1" id="KW-0732">Signal</keyword>
<evidence type="ECO:0000313" key="2">
    <source>
        <dbReference type="EMBL" id="KAF0494472.1"/>
    </source>
</evidence>
<dbReference type="Gene3D" id="3.90.226.10">
    <property type="entry name" value="2-enoyl-CoA Hydratase, Chain A, domain 1"/>
    <property type="match status" value="1"/>
</dbReference>